<reference evidence="1 2" key="1">
    <citation type="submission" date="2017-03" db="EMBL/GenBank/DDBJ databases">
        <title>Lifting the veil on microbial sulfur biogeochemistry in mining wastewaters.</title>
        <authorList>
            <person name="Kantor R.S."/>
            <person name="Colenbrander Nelson T."/>
            <person name="Marshall S."/>
            <person name="Bennett D."/>
            <person name="Apte S."/>
            <person name="Camacho D."/>
            <person name="Thomas B.C."/>
            <person name="Warren L.A."/>
            <person name="Banfield J.F."/>
        </authorList>
    </citation>
    <scope>NUCLEOTIDE SEQUENCE [LARGE SCALE GENOMIC DNA]</scope>
    <source>
        <strain evidence="1">21-59-9</strain>
    </source>
</reference>
<evidence type="ECO:0008006" key="3">
    <source>
        <dbReference type="Google" id="ProtNLM"/>
    </source>
</evidence>
<gene>
    <name evidence="1" type="ORF">B7Z70_08470</name>
</gene>
<organism evidence="1 2">
    <name type="scientific">Acidithiobacillus ferrivorans</name>
    <dbReference type="NCBI Taxonomy" id="160808"/>
    <lineage>
        <taxon>Bacteria</taxon>
        <taxon>Pseudomonadati</taxon>
        <taxon>Pseudomonadota</taxon>
        <taxon>Acidithiobacillia</taxon>
        <taxon>Acidithiobacillales</taxon>
        <taxon>Acidithiobacillaceae</taxon>
        <taxon>Acidithiobacillus</taxon>
    </lineage>
</organism>
<evidence type="ECO:0000313" key="1">
    <source>
        <dbReference type="EMBL" id="OYV79218.1"/>
    </source>
</evidence>
<proteinExistence type="predicted"/>
<dbReference type="EMBL" id="NCBC01000297">
    <property type="protein sequence ID" value="OYV79218.1"/>
    <property type="molecule type" value="Genomic_DNA"/>
</dbReference>
<dbReference type="AlphaFoldDB" id="A0A257T0Y0"/>
<sequence length="138" mass="15130">MITPYVAGGYQDWNRDLQGPYGYVEDYHSGLIGAGVMFQYAINPRLVIGANLEGLAMIGGGMTPHIYNGILGSASFDTSGQEKIGADIDYRVFSQWHFYGGLRYTHFNYTGGPLKYGAFEPSSSTNLFSMDAGVAYHF</sequence>
<comment type="caution">
    <text evidence="1">The sequence shown here is derived from an EMBL/GenBank/DDBJ whole genome shotgun (WGS) entry which is preliminary data.</text>
</comment>
<name>A0A257T0Y0_9PROT</name>
<dbReference type="Proteomes" id="UP000216779">
    <property type="component" value="Unassembled WGS sequence"/>
</dbReference>
<protein>
    <recommendedName>
        <fullName evidence="3">Outer membrane protein beta-barrel domain-containing protein</fullName>
    </recommendedName>
</protein>
<accession>A0A257T0Y0</accession>
<evidence type="ECO:0000313" key="2">
    <source>
        <dbReference type="Proteomes" id="UP000216779"/>
    </source>
</evidence>